<sequence>MTPPKNDPDSSAEAQKAAGGSIPERELDVARAREEFAATLDELENRLNPKNQFRRARTAVTKRVSDDPKVLAAAAAGAAGLAAAVAGVARLASRGSRR</sequence>
<dbReference type="Pfam" id="PF12277">
    <property type="entry name" value="DUF3618"/>
    <property type="match status" value="1"/>
</dbReference>
<gene>
    <name evidence="3" type="ORF">GCM10025867_04740</name>
</gene>
<dbReference type="InterPro" id="IPR022062">
    <property type="entry name" value="DUF3618"/>
</dbReference>
<protein>
    <recommendedName>
        <fullName evidence="5">DUF3618 domain-containing protein</fullName>
    </recommendedName>
</protein>
<name>A0ABN6XXX9_9MICO</name>
<keyword evidence="2" id="KW-0472">Membrane</keyword>
<accession>A0ABN6XXX9</accession>
<organism evidence="3 4">
    <name type="scientific">Frondihabitans sucicola</name>
    <dbReference type="NCBI Taxonomy" id="1268041"/>
    <lineage>
        <taxon>Bacteria</taxon>
        <taxon>Bacillati</taxon>
        <taxon>Actinomycetota</taxon>
        <taxon>Actinomycetes</taxon>
        <taxon>Micrococcales</taxon>
        <taxon>Microbacteriaceae</taxon>
        <taxon>Frondihabitans</taxon>
    </lineage>
</organism>
<feature type="region of interest" description="Disordered" evidence="1">
    <location>
        <begin position="1"/>
        <end position="27"/>
    </location>
</feature>
<dbReference type="RefSeq" id="WP_286345244.1">
    <property type="nucleotide sequence ID" value="NZ_AP027732.1"/>
</dbReference>
<evidence type="ECO:0000313" key="3">
    <source>
        <dbReference type="EMBL" id="BDZ48233.1"/>
    </source>
</evidence>
<feature type="transmembrane region" description="Helical" evidence="2">
    <location>
        <begin position="70"/>
        <end position="92"/>
    </location>
</feature>
<proteinExistence type="predicted"/>
<evidence type="ECO:0000256" key="2">
    <source>
        <dbReference type="SAM" id="Phobius"/>
    </source>
</evidence>
<evidence type="ECO:0000313" key="4">
    <source>
        <dbReference type="Proteomes" id="UP001321486"/>
    </source>
</evidence>
<reference evidence="4" key="1">
    <citation type="journal article" date="2019" name="Int. J. Syst. Evol. Microbiol.">
        <title>The Global Catalogue of Microorganisms (GCM) 10K type strain sequencing project: providing services to taxonomists for standard genome sequencing and annotation.</title>
        <authorList>
            <consortium name="The Broad Institute Genomics Platform"/>
            <consortium name="The Broad Institute Genome Sequencing Center for Infectious Disease"/>
            <person name="Wu L."/>
            <person name="Ma J."/>
        </authorList>
    </citation>
    <scope>NUCLEOTIDE SEQUENCE [LARGE SCALE GENOMIC DNA]</scope>
    <source>
        <strain evidence="4">NBRC 108728</strain>
    </source>
</reference>
<keyword evidence="4" id="KW-1185">Reference proteome</keyword>
<evidence type="ECO:0008006" key="5">
    <source>
        <dbReference type="Google" id="ProtNLM"/>
    </source>
</evidence>
<dbReference type="Proteomes" id="UP001321486">
    <property type="component" value="Chromosome"/>
</dbReference>
<keyword evidence="2" id="KW-1133">Transmembrane helix</keyword>
<keyword evidence="2" id="KW-0812">Transmembrane</keyword>
<evidence type="ECO:0000256" key="1">
    <source>
        <dbReference type="SAM" id="MobiDB-lite"/>
    </source>
</evidence>
<dbReference type="EMBL" id="AP027732">
    <property type="protein sequence ID" value="BDZ48233.1"/>
    <property type="molecule type" value="Genomic_DNA"/>
</dbReference>